<reference evidence="1" key="1">
    <citation type="journal article" date="2014" name="Int. J. Syst. Evol. Microbiol.">
        <title>Complete genome sequence of Corynebacterium casei LMG S-19264T (=DSM 44701T), isolated from a smear-ripened cheese.</title>
        <authorList>
            <consortium name="US DOE Joint Genome Institute (JGI-PGF)"/>
            <person name="Walter F."/>
            <person name="Albersmeier A."/>
            <person name="Kalinowski J."/>
            <person name="Ruckert C."/>
        </authorList>
    </citation>
    <scope>NUCLEOTIDE SEQUENCE</scope>
    <source>
        <strain evidence="1">CGMCC 1.15290</strain>
    </source>
</reference>
<protein>
    <submittedName>
        <fullName evidence="1">Uncharacterized protein</fullName>
    </submittedName>
</protein>
<reference evidence="1" key="2">
    <citation type="submission" date="2020-09" db="EMBL/GenBank/DDBJ databases">
        <authorList>
            <person name="Sun Q."/>
            <person name="Zhou Y."/>
        </authorList>
    </citation>
    <scope>NUCLEOTIDE SEQUENCE</scope>
    <source>
        <strain evidence="1">CGMCC 1.15290</strain>
    </source>
</reference>
<evidence type="ECO:0000313" key="1">
    <source>
        <dbReference type="EMBL" id="GGH76443.1"/>
    </source>
</evidence>
<name>A0A917MXX3_9BACT</name>
<sequence length="253" mass="28550">MVSHFLAHAQSRRTAKDSSTVIIFNQYSTASTRLQNKRRSSENNIIKIAPLGFITGTFPLAYERKLTDFMGIQIGGGLTYKNYVRGLVKKEGESEEVRMEYPWGSGSFSDIGGSLFNYNARKAKMGYMFTFQPRFYYNSDALDGYFMGLSLDHYRYNFESQGVVATSGGGYERKGGMKSEHENITDYMVHLGQQIVNERLTLEYSTGIGIRKVKGVKYAAAYNYAGTEIMEGYATYSESILNLGISFKLGYHF</sequence>
<accession>A0A917MXX3</accession>
<proteinExistence type="predicted"/>
<comment type="caution">
    <text evidence="1">The sequence shown here is derived from an EMBL/GenBank/DDBJ whole genome shotgun (WGS) entry which is preliminary data.</text>
</comment>
<dbReference type="Proteomes" id="UP000627292">
    <property type="component" value="Unassembled WGS sequence"/>
</dbReference>
<evidence type="ECO:0000313" key="2">
    <source>
        <dbReference type="Proteomes" id="UP000627292"/>
    </source>
</evidence>
<dbReference type="EMBL" id="BMIB01000004">
    <property type="protein sequence ID" value="GGH76443.1"/>
    <property type="molecule type" value="Genomic_DNA"/>
</dbReference>
<keyword evidence="2" id="KW-1185">Reference proteome</keyword>
<dbReference type="AlphaFoldDB" id="A0A917MXX3"/>
<organism evidence="1 2">
    <name type="scientific">Filimonas zeae</name>
    <dbReference type="NCBI Taxonomy" id="1737353"/>
    <lineage>
        <taxon>Bacteria</taxon>
        <taxon>Pseudomonadati</taxon>
        <taxon>Bacteroidota</taxon>
        <taxon>Chitinophagia</taxon>
        <taxon>Chitinophagales</taxon>
        <taxon>Chitinophagaceae</taxon>
        <taxon>Filimonas</taxon>
    </lineage>
</organism>
<gene>
    <name evidence="1" type="ORF">GCM10011379_41290</name>
</gene>